<dbReference type="SMART" id="SM00768">
    <property type="entry name" value="X8"/>
    <property type="match status" value="1"/>
</dbReference>
<dbReference type="Proteomes" id="UP000325577">
    <property type="component" value="Linkage Group LG6"/>
</dbReference>
<evidence type="ECO:0000259" key="4">
    <source>
        <dbReference type="SMART" id="SM00768"/>
    </source>
</evidence>
<dbReference type="Gene3D" id="1.20.58.1040">
    <property type="match status" value="1"/>
</dbReference>
<evidence type="ECO:0000256" key="1">
    <source>
        <dbReference type="ARBA" id="ARBA00022729"/>
    </source>
</evidence>
<dbReference type="PANTHER" id="PTHR31044">
    <property type="entry name" value="BETA-1,3 GLUCANASE"/>
    <property type="match status" value="1"/>
</dbReference>
<feature type="region of interest" description="Disordered" evidence="2">
    <location>
        <begin position="123"/>
        <end position="179"/>
    </location>
</feature>
<dbReference type="EMBL" id="CM018049">
    <property type="protein sequence ID" value="KAA8519561.1"/>
    <property type="molecule type" value="Genomic_DNA"/>
</dbReference>
<evidence type="ECO:0000256" key="3">
    <source>
        <dbReference type="SAM" id="SignalP"/>
    </source>
</evidence>
<keyword evidence="6" id="KW-1185">Reference proteome</keyword>
<dbReference type="OrthoDB" id="1073427at2759"/>
<feature type="compositionally biased region" description="Low complexity" evidence="2">
    <location>
        <begin position="123"/>
        <end position="156"/>
    </location>
</feature>
<feature type="signal peptide" evidence="3">
    <location>
        <begin position="1"/>
        <end position="25"/>
    </location>
</feature>
<dbReference type="GO" id="GO:0009506">
    <property type="term" value="C:plasmodesma"/>
    <property type="evidence" value="ECO:0007669"/>
    <property type="project" value="UniProtKB-ARBA"/>
</dbReference>
<evidence type="ECO:0000313" key="5">
    <source>
        <dbReference type="EMBL" id="KAA8519561.1"/>
    </source>
</evidence>
<protein>
    <recommendedName>
        <fullName evidence="4">X8 domain-containing protein</fullName>
    </recommendedName>
</protein>
<reference evidence="5 6" key="1">
    <citation type="submission" date="2019-09" db="EMBL/GenBank/DDBJ databases">
        <title>A chromosome-level genome assembly of the Chinese tupelo Nyssa sinensis.</title>
        <authorList>
            <person name="Yang X."/>
            <person name="Kang M."/>
            <person name="Yang Y."/>
            <person name="Xiong H."/>
            <person name="Wang M."/>
            <person name="Zhang Z."/>
            <person name="Wang Z."/>
            <person name="Wu H."/>
            <person name="Ma T."/>
            <person name="Liu J."/>
            <person name="Xi Z."/>
        </authorList>
    </citation>
    <scope>NUCLEOTIDE SEQUENCE [LARGE SCALE GENOMIC DNA]</scope>
    <source>
        <strain evidence="5">J267</strain>
        <tissue evidence="5">Leaf</tissue>
    </source>
</reference>
<keyword evidence="1 3" id="KW-0732">Signal</keyword>
<feature type="chain" id="PRO_5023899646" description="X8 domain-containing protein" evidence="3">
    <location>
        <begin position="26"/>
        <end position="203"/>
    </location>
</feature>
<dbReference type="AlphaFoldDB" id="A0A5J4ZR54"/>
<dbReference type="Pfam" id="PF07983">
    <property type="entry name" value="X8"/>
    <property type="match status" value="1"/>
</dbReference>
<evidence type="ECO:0000313" key="6">
    <source>
        <dbReference type="Proteomes" id="UP000325577"/>
    </source>
</evidence>
<proteinExistence type="predicted"/>
<evidence type="ECO:0000256" key="2">
    <source>
        <dbReference type="SAM" id="MobiDB-lite"/>
    </source>
</evidence>
<gene>
    <name evidence="5" type="ORF">F0562_013815</name>
</gene>
<name>A0A5J4ZR54_9ASTE</name>
<sequence>MGARVLQCSIFFLLYLFLISDSSIAEKPPPEAIQATQETGPPRETNNFLNFKVALDYACGYGGADCSAIQTSATCYNPNTLRDHASYAFNNYYQKSPNPTSCVFGGTAQLTYTDPSSGNCHFASATTTPTTTPSTTSPNNPTPPSSTNTPTTPSASLYPATPSGPTDYGSEPTGTPSSADSASYNLVLLFTVTSLALLAANSL</sequence>
<organism evidence="5 6">
    <name type="scientific">Nyssa sinensis</name>
    <dbReference type="NCBI Taxonomy" id="561372"/>
    <lineage>
        <taxon>Eukaryota</taxon>
        <taxon>Viridiplantae</taxon>
        <taxon>Streptophyta</taxon>
        <taxon>Embryophyta</taxon>
        <taxon>Tracheophyta</taxon>
        <taxon>Spermatophyta</taxon>
        <taxon>Magnoliopsida</taxon>
        <taxon>eudicotyledons</taxon>
        <taxon>Gunneridae</taxon>
        <taxon>Pentapetalae</taxon>
        <taxon>asterids</taxon>
        <taxon>Cornales</taxon>
        <taxon>Nyssaceae</taxon>
        <taxon>Nyssa</taxon>
    </lineage>
</organism>
<accession>A0A5J4ZR54</accession>
<dbReference type="InterPro" id="IPR012946">
    <property type="entry name" value="X8"/>
</dbReference>
<dbReference type="InterPro" id="IPR044788">
    <property type="entry name" value="X8_dom_prot"/>
</dbReference>
<dbReference type="PANTHER" id="PTHR31044:SF132">
    <property type="entry name" value="BETA-1,3 GLUCANASE"/>
    <property type="match status" value="1"/>
</dbReference>
<feature type="domain" description="X8" evidence="4">
    <location>
        <begin position="42"/>
        <end position="122"/>
    </location>
</feature>